<feature type="region of interest" description="Disordered" evidence="10">
    <location>
        <begin position="292"/>
        <end position="328"/>
    </location>
</feature>
<dbReference type="InterPro" id="IPR052385">
    <property type="entry name" value="Obscurin/Obscurin-like_Reg"/>
</dbReference>
<dbReference type="InterPro" id="IPR013098">
    <property type="entry name" value="Ig_I-set"/>
</dbReference>
<dbReference type="SUPFAM" id="SSF49265">
    <property type="entry name" value="Fibronectin type III"/>
    <property type="match status" value="1"/>
</dbReference>
<feature type="domain" description="Ig-like" evidence="11">
    <location>
        <begin position="2149"/>
        <end position="2233"/>
    </location>
</feature>
<comment type="similarity">
    <text evidence="3">Belongs to the protein kinase superfamily. CAMK Ser/Thr protein kinase family.</text>
</comment>
<feature type="domain" description="Ig-like" evidence="11">
    <location>
        <begin position="1804"/>
        <end position="1877"/>
    </location>
</feature>
<evidence type="ECO:0000256" key="7">
    <source>
        <dbReference type="ARBA" id="ARBA00023157"/>
    </source>
</evidence>
<dbReference type="FunFam" id="2.60.40.10:FF:000050">
    <property type="entry name" value="Titin isoform B"/>
    <property type="match status" value="1"/>
</dbReference>
<dbReference type="InterPro" id="IPR003961">
    <property type="entry name" value="FN3_dom"/>
</dbReference>
<dbReference type="SMART" id="SM00409">
    <property type="entry name" value="IG"/>
    <property type="match status" value="22"/>
</dbReference>
<dbReference type="FunFam" id="2.60.40.10:FF:001084">
    <property type="entry name" value="obscurin-like isoform X3"/>
    <property type="match status" value="3"/>
</dbReference>
<dbReference type="Gene3D" id="2.60.40.10">
    <property type="entry name" value="Immunoglobulins"/>
    <property type="match status" value="24"/>
</dbReference>
<dbReference type="InterPro" id="IPR003599">
    <property type="entry name" value="Ig_sub"/>
</dbReference>
<feature type="domain" description="Ig-like" evidence="11">
    <location>
        <begin position="1064"/>
        <end position="1139"/>
    </location>
</feature>
<dbReference type="PANTHER" id="PTHR35971:SF3">
    <property type="entry name" value="OBSCURIN-LIKE PROTEIN 1 ISOFORM X1"/>
    <property type="match status" value="1"/>
</dbReference>
<dbReference type="FunFam" id="2.60.40.10:FF:002420">
    <property type="entry name" value="Obscurin-like 1b"/>
    <property type="match status" value="1"/>
</dbReference>
<feature type="domain" description="Ig-like" evidence="11">
    <location>
        <begin position="186"/>
        <end position="273"/>
    </location>
</feature>
<keyword evidence="4" id="KW-0963">Cytoplasm</keyword>
<dbReference type="FunFam" id="2.60.40.10:FF:001752">
    <property type="entry name" value="obscurin-like isoform X3"/>
    <property type="match status" value="1"/>
</dbReference>
<feature type="domain" description="Ig-like" evidence="11">
    <location>
        <begin position="1340"/>
        <end position="1425"/>
    </location>
</feature>
<dbReference type="Proteomes" id="UP001591681">
    <property type="component" value="Unassembled WGS sequence"/>
</dbReference>
<feature type="compositionally biased region" description="Basic and acidic residues" evidence="10">
    <location>
        <begin position="176"/>
        <end position="187"/>
    </location>
</feature>
<dbReference type="GO" id="GO:0005737">
    <property type="term" value="C:cytoplasm"/>
    <property type="evidence" value="ECO:0007669"/>
    <property type="project" value="UniProtKB-SubCell"/>
</dbReference>
<feature type="domain" description="Ig-like" evidence="11">
    <location>
        <begin position="1247"/>
        <end position="1335"/>
    </location>
</feature>
<evidence type="ECO:0000313" key="14">
    <source>
        <dbReference type="Proteomes" id="UP001591681"/>
    </source>
</evidence>
<protein>
    <recommendedName>
        <fullName evidence="15">Obscurin-like protein 1</fullName>
    </recommendedName>
</protein>
<evidence type="ECO:0000256" key="6">
    <source>
        <dbReference type="ARBA" id="ARBA00022737"/>
    </source>
</evidence>
<keyword evidence="9" id="KW-0393">Immunoglobulin domain</keyword>
<accession>A0ABD1JLW8</accession>
<keyword evidence="6" id="KW-0677">Repeat</keyword>
<feature type="domain" description="Ig-like" evidence="11">
    <location>
        <begin position="420"/>
        <end position="506"/>
    </location>
</feature>
<dbReference type="FunFam" id="2.60.40.10:FF:000211">
    <property type="entry name" value="Obscurin-like protein 1"/>
    <property type="match status" value="11"/>
</dbReference>
<feature type="domain" description="Ig-like" evidence="11">
    <location>
        <begin position="1971"/>
        <end position="2055"/>
    </location>
</feature>
<evidence type="ECO:0000256" key="8">
    <source>
        <dbReference type="ARBA" id="ARBA00023242"/>
    </source>
</evidence>
<evidence type="ECO:0008006" key="15">
    <source>
        <dbReference type="Google" id="ProtNLM"/>
    </source>
</evidence>
<feature type="compositionally biased region" description="Basic and acidic residues" evidence="10">
    <location>
        <begin position="156"/>
        <end position="165"/>
    </location>
</feature>
<feature type="compositionally biased region" description="Low complexity" evidence="10">
    <location>
        <begin position="299"/>
        <end position="311"/>
    </location>
</feature>
<evidence type="ECO:0000256" key="2">
    <source>
        <dbReference type="ARBA" id="ARBA00004496"/>
    </source>
</evidence>
<evidence type="ECO:0000256" key="4">
    <source>
        <dbReference type="ARBA" id="ARBA00022490"/>
    </source>
</evidence>
<comment type="caution">
    <text evidence="13">The sequence shown here is derived from an EMBL/GenBank/DDBJ whole genome shotgun (WGS) entry which is preliminary data.</text>
</comment>
<feature type="domain" description="Fibronectin type-III" evidence="12">
    <location>
        <begin position="604"/>
        <end position="701"/>
    </location>
</feature>
<dbReference type="CDD" id="cd00096">
    <property type="entry name" value="Ig"/>
    <property type="match status" value="2"/>
</dbReference>
<dbReference type="Pfam" id="PF07679">
    <property type="entry name" value="I-set"/>
    <property type="match status" value="19"/>
</dbReference>
<organism evidence="13 14">
    <name type="scientific">Coilia grayii</name>
    <name type="common">Gray's grenadier anchovy</name>
    <dbReference type="NCBI Taxonomy" id="363190"/>
    <lineage>
        <taxon>Eukaryota</taxon>
        <taxon>Metazoa</taxon>
        <taxon>Chordata</taxon>
        <taxon>Craniata</taxon>
        <taxon>Vertebrata</taxon>
        <taxon>Euteleostomi</taxon>
        <taxon>Actinopterygii</taxon>
        <taxon>Neopterygii</taxon>
        <taxon>Teleostei</taxon>
        <taxon>Clupei</taxon>
        <taxon>Clupeiformes</taxon>
        <taxon>Clupeoidei</taxon>
        <taxon>Engraulidae</taxon>
        <taxon>Coilinae</taxon>
        <taxon>Coilia</taxon>
    </lineage>
</organism>
<dbReference type="FunFam" id="2.60.40.10:FF:000241">
    <property type="entry name" value="obscurin-like protein 1 isoform X2"/>
    <property type="match status" value="1"/>
</dbReference>
<evidence type="ECO:0000259" key="11">
    <source>
        <dbReference type="PROSITE" id="PS50835"/>
    </source>
</evidence>
<evidence type="ECO:0000313" key="13">
    <source>
        <dbReference type="EMBL" id="KAL2088132.1"/>
    </source>
</evidence>
<keyword evidence="7" id="KW-1015">Disulfide bond</keyword>
<name>A0ABD1JLW8_9TELE</name>
<evidence type="ECO:0000256" key="9">
    <source>
        <dbReference type="ARBA" id="ARBA00023319"/>
    </source>
</evidence>
<dbReference type="InterPro" id="IPR003598">
    <property type="entry name" value="Ig_sub2"/>
</dbReference>
<feature type="compositionally biased region" description="Low complexity" evidence="10">
    <location>
        <begin position="113"/>
        <end position="146"/>
    </location>
</feature>
<feature type="domain" description="Ig-like" evidence="11">
    <location>
        <begin position="888"/>
        <end position="970"/>
    </location>
</feature>
<dbReference type="CDD" id="cd00063">
    <property type="entry name" value="FN3"/>
    <property type="match status" value="1"/>
</dbReference>
<comment type="subcellular location">
    <subcellularLocation>
        <location evidence="2">Cytoplasm</location>
    </subcellularLocation>
    <subcellularLocation>
        <location evidence="1">Nucleus</location>
    </subcellularLocation>
</comment>
<feature type="domain" description="Ig-like" evidence="11">
    <location>
        <begin position="1523"/>
        <end position="1607"/>
    </location>
</feature>
<dbReference type="SUPFAM" id="SSF48726">
    <property type="entry name" value="Immunoglobulin"/>
    <property type="match status" value="23"/>
</dbReference>
<evidence type="ECO:0000259" key="12">
    <source>
        <dbReference type="PROSITE" id="PS50853"/>
    </source>
</evidence>
<keyword evidence="14" id="KW-1185">Reference proteome</keyword>
<feature type="domain" description="Ig-like" evidence="11">
    <location>
        <begin position="1431"/>
        <end position="1521"/>
    </location>
</feature>
<reference evidence="13 14" key="1">
    <citation type="submission" date="2024-09" db="EMBL/GenBank/DDBJ databases">
        <title>A chromosome-level genome assembly of Gray's grenadier anchovy, Coilia grayii.</title>
        <authorList>
            <person name="Fu Z."/>
        </authorList>
    </citation>
    <scope>NUCLEOTIDE SEQUENCE [LARGE SCALE GENOMIC DNA]</scope>
    <source>
        <strain evidence="13">G4</strain>
        <tissue evidence="13">Muscle</tissue>
    </source>
</reference>
<evidence type="ECO:0000256" key="3">
    <source>
        <dbReference type="ARBA" id="ARBA00006692"/>
    </source>
</evidence>
<feature type="domain" description="Ig-like" evidence="11">
    <location>
        <begin position="8"/>
        <end position="98"/>
    </location>
</feature>
<dbReference type="PROSITE" id="PS50835">
    <property type="entry name" value="IG_LIKE"/>
    <property type="match status" value="18"/>
</dbReference>
<keyword evidence="5" id="KW-0597">Phosphoprotein</keyword>
<evidence type="ECO:0000256" key="10">
    <source>
        <dbReference type="SAM" id="MobiDB-lite"/>
    </source>
</evidence>
<proteinExistence type="inferred from homology"/>
<sequence length="2325" mass="260941">MDVFGGAPRVLGYPRPVLAQSGMDALLRCQIGGDPQPDVVWERKNVPILSEGRYSISQEGKAYFLRISCVNADDSGQYICKAKNSIGETCAAATLKVQHESQEVMVPPPPPKEQQQQQPQQQPEQQQPQQQKSQPQQQQPQQQQPQERPLMNGSIDHNEQLHQELNKGPQQQQQRSELDSENRDRPRFLIKPLSLRVDRGEDAAFSCKLTGDPMPEVIWEKDGKCLKDIFESSHFRVNQQDGGWYQLKVFRTRAPDAGVYTCRAFNEHGESVAGAVLLVEHVPTREEKMRNGYANGYATPTPGSSPSSSLPAKDRHSHMAKHCKDPPTSVAKAKKFAVSEGKHAKFRCYVTGKPKPEIVWKKDGVVLEPGRRHMMFEDREGYYTLKVLYCKQQDCGLYVCAASNALGNTLSAVHLSVKGPPVRFKRGLRDVEVRERDVAVLECEVPEESIPTSWYLEDHRLQASAKYAMEQRGTRRRLTIHDVGADDDGVYLCEMADGGKSIAELSVKGTIVRKLPRKLEVLEGENAAFCVEVDEDDMEVFWCKDGTQLRDTHQTIIKSFGKTHILVFVNTSYQDSGTITFVAGRSKNSSRLKVKAARHCPPPCPMGVKMETHTANGALLSWEAAPHLQTGTKTVYVLERQEVGSQEWRKCLSTETATAVEVLGDSVPCEGDYRFRVCCVNKYGRSGHVEFPKVLRLIPGPKIKTPLKSVVVTDGDDAEFFIELSATMVGTWFLNSTQLQDSQNFTLRQNQHQHSLHIHAVREVYNGAEITFIASGVRDSTLLQVHSREVKFTPLPELDRAKKVEIGNPIVLYCEVSHPSARVQWFKDGVELQEKDGLAVQSEGNMRRIVIQEADYSNSGEYTCKALGDVITFNVEVEAGRAMFAPVPEEEKKKSADEGEAVVLRCNILDSNAEVRWFKDGKPVDVQDGMEIQTQGKRRSLVIKSANFFHAGMYTCQTSDDVSVFQVDVTGPPVSFKEVPEEECHKTALELDPVVLYCEVSRPDAVARWMKDGVEVQAGDNVKVQAEGNMRRLIIRSASLMDAGTYTCQAGDNSMSFTVNIKEPPVMIVDPKDDVHLDRYLSEEIVLNCELSRSSGTAQWFKDGLEVTESENVRVSSEGPYRRLTILCGTADDSGEYVCDTGGDSVFFQLNITEAPVRIVSPPDPEVETVWQAGEQVELSCKLSHADAEVCWFRDGLEIDEADGLILVAEGAHRKLIIPSSCAQDTGEYICETADDSITFLLTVEEPPVQLVRPAQMKSVVEPVSGEPLVLEVEVSRDNAEVRWLKDGVELQLDDNVTVTTHGLVRRLTVRSPSRRDSGKYTCDAKDNAIDFTVNIKETPVKILRKAEIVTERKCAVSDDVELECELSRAGGKACWYKDGQRLEQNERFCIEEEGTFRSLIILNADLEDSGEYFLDVLDDSITFTVKVEEPPVTIVGNSEDPDYQEMVSGDDLILAIEVSRANAPVEWYCNERRLVEDSRTHIESYGTLRKLIISNIRPADSGKYVCDAVTDKMMTTVKVQEPAITIVNKQEVNKVTGYEGEGVSLKVELSREKPVVRWMKDWTPVNNDRFRIGYDGTTHYLTIDPLRRSDSGEYTCDVGTDEMQFSLLVKEMRIKFVRPLHDTVGYQDGMVTLTCQVCKPKADVLWLKDGLEVIPSRRFSIRASEQERSLTIHRITGDDAGHYTCESRDDRTSAHLRVELPRVVEFLTELHNTTVLEGEDATFKCVVSPEDAEVVWLMDNEPIAQDERFVTSHNGLCHTLLIRRCQMLDASRITAQAEGITSKATLKIQEAQILFTKRMEPVEGEEFGEATLETEISLETGEVQWIRQGVVIQSGPHYTLSQSGHTRRLTIHNLGLSDRGTYRCETLHDRTQVKLNVEQRKVFLRKSLMDVETVERETASFEVELSHADVEGTWQRDGLRVKPSNTCRISRNGCVHGLTLSNLTLEDTGTIAFSSEGLRTSARLQVNETPVSILKKLTDLSFEEGSQVTFECELSRPNVEAKWFKGEVELKAGKNHRIYSMGRKRFLQVLEATLRDSGTYTCEIGDLSTSCNLNVYEHELEIVQGLEDLYLQEDQNAVFMCELSLEDVAGDWYKDGDRLKPTSTVKIRREGTKHFLLMCNVTVEDSGEIKFVAKQLESIAYLEVEDRPASIVKPLRDRTALQRHRVILECTVSSPRCDVTWYRGDTELESSGRVEITSEGCCHKLIIHQVELEDEGKYSVEVGEHTSTAKLMVEGQSILLVRELEDVEVSAPEEACFECELSLPLMRSPVWTLNGETLRSGADVRLEDHGAVHRLTFKRTSVDMNGSVRFTMGKAKTCARLTVN</sequence>
<evidence type="ECO:0000256" key="5">
    <source>
        <dbReference type="ARBA" id="ARBA00022553"/>
    </source>
</evidence>
<feature type="domain" description="Ig-like" evidence="11">
    <location>
        <begin position="1156"/>
        <end position="1243"/>
    </location>
</feature>
<dbReference type="PANTHER" id="PTHR35971">
    <property type="entry name" value="SI:DKEY-31G6.6"/>
    <property type="match status" value="1"/>
</dbReference>
<feature type="domain" description="Ig-like" evidence="11">
    <location>
        <begin position="1632"/>
        <end position="1702"/>
    </location>
</feature>
<keyword evidence="8" id="KW-0539">Nucleus</keyword>
<dbReference type="InterPro" id="IPR007110">
    <property type="entry name" value="Ig-like_dom"/>
</dbReference>
<feature type="domain" description="Ig-like" evidence="11">
    <location>
        <begin position="972"/>
        <end position="1058"/>
    </location>
</feature>
<dbReference type="InterPro" id="IPR013783">
    <property type="entry name" value="Ig-like_fold"/>
</dbReference>
<dbReference type="InterPro" id="IPR036116">
    <property type="entry name" value="FN3_sf"/>
</dbReference>
<evidence type="ECO:0000256" key="1">
    <source>
        <dbReference type="ARBA" id="ARBA00004123"/>
    </source>
</evidence>
<dbReference type="GO" id="GO:0005634">
    <property type="term" value="C:nucleus"/>
    <property type="evidence" value="ECO:0007669"/>
    <property type="project" value="UniProtKB-SubCell"/>
</dbReference>
<dbReference type="SMART" id="SM00408">
    <property type="entry name" value="IGc2"/>
    <property type="match status" value="15"/>
</dbReference>
<dbReference type="PROSITE" id="PS50853">
    <property type="entry name" value="FN3"/>
    <property type="match status" value="1"/>
</dbReference>
<feature type="region of interest" description="Disordered" evidence="10">
    <location>
        <begin position="100"/>
        <end position="189"/>
    </location>
</feature>
<dbReference type="FunFam" id="2.60.40.10:FF:000464">
    <property type="entry name" value="Putative obscurin-like protein 1"/>
    <property type="match status" value="1"/>
</dbReference>
<dbReference type="EMBL" id="JBHFQA010000014">
    <property type="protein sequence ID" value="KAL2088132.1"/>
    <property type="molecule type" value="Genomic_DNA"/>
</dbReference>
<dbReference type="FunFam" id="2.60.40.10:FF:000502">
    <property type="entry name" value="obscurin-like protein 1 isoform X2"/>
    <property type="match status" value="1"/>
</dbReference>
<feature type="domain" description="Ig-like" evidence="11">
    <location>
        <begin position="326"/>
        <end position="416"/>
    </location>
</feature>
<feature type="domain" description="Ig-like" evidence="11">
    <location>
        <begin position="796"/>
        <end position="866"/>
    </location>
</feature>
<gene>
    <name evidence="13" type="ORF">ACEWY4_016960</name>
</gene>
<dbReference type="InterPro" id="IPR036179">
    <property type="entry name" value="Ig-like_dom_sf"/>
</dbReference>
<feature type="domain" description="Ig-like" evidence="11">
    <location>
        <begin position="1705"/>
        <end position="1788"/>
    </location>
</feature>